<evidence type="ECO:0000256" key="4">
    <source>
        <dbReference type="SAM" id="SignalP"/>
    </source>
</evidence>
<dbReference type="Proteomes" id="UP000184170">
    <property type="component" value="Unassembled WGS sequence"/>
</dbReference>
<dbReference type="SUPFAM" id="SSF47752">
    <property type="entry name" value="Protein HNS-dependent expression A, HdeA"/>
    <property type="match status" value="1"/>
</dbReference>
<dbReference type="STRING" id="494016.SAMN04487965_3406"/>
<dbReference type="Gene3D" id="1.10.890.10">
    <property type="entry name" value="HNS-dependent expression A"/>
    <property type="match status" value="1"/>
</dbReference>
<dbReference type="RefSeq" id="WP_073277395.1">
    <property type="nucleotide sequence ID" value="NZ_FQVA01000007.1"/>
</dbReference>
<evidence type="ECO:0000313" key="6">
    <source>
        <dbReference type="Proteomes" id="UP000184170"/>
    </source>
</evidence>
<keyword evidence="3" id="KW-0143">Chaperone</keyword>
<keyword evidence="1 4" id="KW-0732">Signal</keyword>
<sequence length="117" mass="13239">MKSRYFILALVIAGLASSVAVADKHKHKPGKNWTCEDFLALDAEYQPKAVYWATAFSKGGNPEDSFFDVEGTEAVTPMVVEACQKAPKEKFRKKLKDEWHKVDAKMKAEGRKMKEKM</sequence>
<dbReference type="GO" id="GO:0071468">
    <property type="term" value="P:cellular response to acidic pH"/>
    <property type="evidence" value="ECO:0007669"/>
    <property type="project" value="InterPro"/>
</dbReference>
<dbReference type="InterPro" id="IPR036831">
    <property type="entry name" value="HdeA_sf"/>
</dbReference>
<dbReference type="AlphaFoldDB" id="A0A1M5HEX3"/>
<dbReference type="InterPro" id="IPR038303">
    <property type="entry name" value="HdeA/HdeB_sf"/>
</dbReference>
<name>A0A1M5HEX3_9GAMM</name>
<feature type="signal peptide" evidence="4">
    <location>
        <begin position="1"/>
        <end position="22"/>
    </location>
</feature>
<feature type="chain" id="PRO_5013177761" evidence="4">
    <location>
        <begin position="23"/>
        <end position="117"/>
    </location>
</feature>
<evidence type="ECO:0000256" key="1">
    <source>
        <dbReference type="ARBA" id="ARBA00022729"/>
    </source>
</evidence>
<dbReference type="GO" id="GO:0030288">
    <property type="term" value="C:outer membrane-bounded periplasmic space"/>
    <property type="evidence" value="ECO:0007669"/>
    <property type="project" value="InterPro"/>
</dbReference>
<evidence type="ECO:0000256" key="2">
    <source>
        <dbReference type="ARBA" id="ARBA00022764"/>
    </source>
</evidence>
<dbReference type="EMBL" id="FQVA01000007">
    <property type="protein sequence ID" value="SHG14505.1"/>
    <property type="molecule type" value="Genomic_DNA"/>
</dbReference>
<accession>A0A1M5HEX3</accession>
<reference evidence="6" key="1">
    <citation type="submission" date="2016-11" db="EMBL/GenBank/DDBJ databases">
        <authorList>
            <person name="Varghese N."/>
            <person name="Submissions S."/>
        </authorList>
    </citation>
    <scope>NUCLEOTIDE SEQUENCE [LARGE SCALE GENOMIC DNA]</scope>
    <source>
        <strain evidence="6">CGMCC 1.7063</strain>
    </source>
</reference>
<organism evidence="5 6">
    <name type="scientific">Microbulbifer donghaiensis</name>
    <dbReference type="NCBI Taxonomy" id="494016"/>
    <lineage>
        <taxon>Bacteria</taxon>
        <taxon>Pseudomonadati</taxon>
        <taxon>Pseudomonadota</taxon>
        <taxon>Gammaproteobacteria</taxon>
        <taxon>Cellvibrionales</taxon>
        <taxon>Microbulbiferaceae</taxon>
        <taxon>Microbulbifer</taxon>
    </lineage>
</organism>
<keyword evidence="2" id="KW-0574">Periplasm</keyword>
<protein>
    <submittedName>
        <fullName evidence="5">HdeA/HdeB family protein</fullName>
    </submittedName>
</protein>
<gene>
    <name evidence="5" type="ORF">SAMN04487965_3406</name>
</gene>
<proteinExistence type="predicted"/>
<dbReference type="InterPro" id="IPR010486">
    <property type="entry name" value="HNS-dep_expression_A/B"/>
</dbReference>
<dbReference type="Pfam" id="PF06411">
    <property type="entry name" value="HdeA"/>
    <property type="match status" value="1"/>
</dbReference>
<evidence type="ECO:0000256" key="3">
    <source>
        <dbReference type="ARBA" id="ARBA00023186"/>
    </source>
</evidence>
<dbReference type="NCBIfam" id="NF007576">
    <property type="entry name" value="PRK10208.1"/>
    <property type="match status" value="1"/>
</dbReference>
<evidence type="ECO:0000313" key="5">
    <source>
        <dbReference type="EMBL" id="SHG14505.1"/>
    </source>
</evidence>
<keyword evidence="6" id="KW-1185">Reference proteome</keyword>